<evidence type="ECO:0000313" key="7">
    <source>
        <dbReference type="EMBL" id="PIC05456.1"/>
    </source>
</evidence>
<feature type="transmembrane region" description="Helical" evidence="6">
    <location>
        <begin position="374"/>
        <end position="395"/>
    </location>
</feature>
<dbReference type="CDD" id="cd13124">
    <property type="entry name" value="MATE_SpoVB_like"/>
    <property type="match status" value="1"/>
</dbReference>
<keyword evidence="7" id="KW-0132">Cell division</keyword>
<dbReference type="PANTHER" id="PTHR30250:SF21">
    <property type="entry name" value="LIPID II FLIPPASE MURJ"/>
    <property type="match status" value="1"/>
</dbReference>
<evidence type="ECO:0000256" key="5">
    <source>
        <dbReference type="ARBA" id="ARBA00023136"/>
    </source>
</evidence>
<feature type="transmembrane region" description="Helical" evidence="6">
    <location>
        <begin position="426"/>
        <end position="446"/>
    </location>
</feature>
<keyword evidence="5 6" id="KW-0472">Membrane</keyword>
<dbReference type="PIRSF" id="PIRSF038958">
    <property type="entry name" value="PG_synth_SpoVB"/>
    <property type="match status" value="1"/>
</dbReference>
<dbReference type="Pfam" id="PF01943">
    <property type="entry name" value="Polysacc_synt"/>
    <property type="match status" value="1"/>
</dbReference>
<sequence>MSSSKLLRGTFILTGGVFLSRILGLIYVFPFYQLVGKQGGALYSYGYVPYTLFISIATMGVPLAVSKFVSKYNALEEYAVGRKLFRSGIMLMAITGFLAWLILYMSAPLLAPFVVNDDGHGNSIADVTSVIRAVSFALLLVPMMSLIRGFFQGHESMGPTALSQVVEQLVRIVFLLAGSYIVLRIFDGSLVTAIQVATFAAFIGAVGGLAVLFMYWFKRKSFLDELLKQDRGTIHMSLTDMYKELIAYAAPFAFVGLAMPLYQLIDQFTFNKAMASIGLGAISEDAYGIFNVWAQKLVIIPVTLATSFSLTLIPTITKAYVQGESKQLKKYLNDTFQVVMFITLPAVIGMALLSEYVYAAFYSYDPLGTEVLRAYAPTAIFFALFSVTAAILQGINKQKFTVISLTIGLLFKLFFNYILIVSFETMGAILATTIGYALSVALNLWVIQRYTNYRYHFVAKRVLFMGILTTMMCAVVWPIVKLMDRFFHYNGSMIQSVIIVAAGGGIGAAVYFYLSERSNLLYALFGNRFSFLRRKKEKKALS</sequence>
<feature type="transmembrane region" description="Helical" evidence="6">
    <location>
        <begin position="192"/>
        <end position="217"/>
    </location>
</feature>
<evidence type="ECO:0000256" key="4">
    <source>
        <dbReference type="ARBA" id="ARBA00022989"/>
    </source>
</evidence>
<dbReference type="InterPro" id="IPR050833">
    <property type="entry name" value="Poly_Biosynth_Transport"/>
</dbReference>
<comment type="caution">
    <text evidence="7">The sequence shown here is derived from an EMBL/GenBank/DDBJ whole genome shotgun (WGS) entry which is preliminary data.</text>
</comment>
<feature type="transmembrane region" description="Helical" evidence="6">
    <location>
        <begin position="12"/>
        <end position="35"/>
    </location>
</feature>
<organism evidence="7 8">
    <name type="scientific">Anoxybacillus flavithermus</name>
    <dbReference type="NCBI Taxonomy" id="33934"/>
    <lineage>
        <taxon>Bacteria</taxon>
        <taxon>Bacillati</taxon>
        <taxon>Bacillota</taxon>
        <taxon>Bacilli</taxon>
        <taxon>Bacillales</taxon>
        <taxon>Anoxybacillaceae</taxon>
        <taxon>Anoxybacillus</taxon>
    </lineage>
</organism>
<keyword evidence="7" id="KW-0131">Cell cycle</keyword>
<keyword evidence="3 6" id="KW-0812">Transmembrane</keyword>
<dbReference type="RefSeq" id="WP_099668707.1">
    <property type="nucleotide sequence ID" value="NZ_PEDM01000005.1"/>
</dbReference>
<dbReference type="AlphaFoldDB" id="A0A2G5RRX0"/>
<dbReference type="InterPro" id="IPR024923">
    <property type="entry name" value="PG_synth_SpoVB"/>
</dbReference>
<comment type="subcellular location">
    <subcellularLocation>
        <location evidence="1">Cell membrane</location>
        <topology evidence="1">Multi-pass membrane protein</topology>
    </subcellularLocation>
</comment>
<feature type="transmembrane region" description="Helical" evidence="6">
    <location>
        <begin position="47"/>
        <end position="69"/>
    </location>
</feature>
<gene>
    <name evidence="7" type="ORF">CS060_04035</name>
</gene>
<feature type="transmembrane region" description="Helical" evidence="6">
    <location>
        <begin position="168"/>
        <end position="186"/>
    </location>
</feature>
<reference evidence="7 8" key="1">
    <citation type="submission" date="2017-10" db="EMBL/GenBank/DDBJ databases">
        <title>Draft genome sequence of Anoxybacillus flavithermus KU2-6-11 from caldera Uzon (Russia:Kamchtka).</title>
        <authorList>
            <person name="Korzhuk A.V."/>
            <person name="Rozanov A.S."/>
            <person name="Bryanskaya A.V."/>
            <person name="Peltek S.E."/>
        </authorList>
    </citation>
    <scope>NUCLEOTIDE SEQUENCE [LARGE SCALE GENOMIC DNA]</scope>
    <source>
        <strain evidence="7 8">KU2-6_11</strain>
    </source>
</reference>
<feature type="transmembrane region" description="Helical" evidence="6">
    <location>
        <begin position="89"/>
        <end position="110"/>
    </location>
</feature>
<dbReference type="GO" id="GO:0051301">
    <property type="term" value="P:cell division"/>
    <property type="evidence" value="ECO:0007669"/>
    <property type="project" value="UniProtKB-KW"/>
</dbReference>
<feature type="transmembrane region" description="Helical" evidence="6">
    <location>
        <begin position="245"/>
        <end position="265"/>
    </location>
</feature>
<feature type="transmembrane region" description="Helical" evidence="6">
    <location>
        <begin position="458"/>
        <end position="480"/>
    </location>
</feature>
<feature type="transmembrane region" description="Helical" evidence="6">
    <location>
        <begin position="492"/>
        <end position="514"/>
    </location>
</feature>
<protein>
    <submittedName>
        <fullName evidence="7">Cell division protein</fullName>
    </submittedName>
</protein>
<feature type="transmembrane region" description="Helical" evidence="6">
    <location>
        <begin position="338"/>
        <end position="362"/>
    </location>
</feature>
<keyword evidence="4 6" id="KW-1133">Transmembrane helix</keyword>
<evidence type="ECO:0000313" key="8">
    <source>
        <dbReference type="Proteomes" id="UP000230559"/>
    </source>
</evidence>
<dbReference type="GO" id="GO:0005886">
    <property type="term" value="C:plasma membrane"/>
    <property type="evidence" value="ECO:0007669"/>
    <property type="project" value="UniProtKB-SubCell"/>
</dbReference>
<feature type="transmembrane region" description="Helical" evidence="6">
    <location>
        <begin position="130"/>
        <end position="147"/>
    </location>
</feature>
<name>A0A2G5RRX0_9BACL</name>
<evidence type="ECO:0000256" key="2">
    <source>
        <dbReference type="ARBA" id="ARBA00022475"/>
    </source>
</evidence>
<evidence type="ECO:0000256" key="3">
    <source>
        <dbReference type="ARBA" id="ARBA00022692"/>
    </source>
</evidence>
<feature type="transmembrane region" description="Helical" evidence="6">
    <location>
        <begin position="297"/>
        <end position="317"/>
    </location>
</feature>
<proteinExistence type="predicted"/>
<dbReference type="EMBL" id="PEDM01000005">
    <property type="protein sequence ID" value="PIC05456.1"/>
    <property type="molecule type" value="Genomic_DNA"/>
</dbReference>
<evidence type="ECO:0000256" key="6">
    <source>
        <dbReference type="SAM" id="Phobius"/>
    </source>
</evidence>
<dbReference type="PANTHER" id="PTHR30250">
    <property type="entry name" value="PST FAMILY PREDICTED COLANIC ACID TRANSPORTER"/>
    <property type="match status" value="1"/>
</dbReference>
<evidence type="ECO:0000256" key="1">
    <source>
        <dbReference type="ARBA" id="ARBA00004651"/>
    </source>
</evidence>
<dbReference type="InterPro" id="IPR002797">
    <property type="entry name" value="Polysacc_synth"/>
</dbReference>
<keyword evidence="2" id="KW-1003">Cell membrane</keyword>
<accession>A0A2G5RRX0</accession>
<feature type="transmembrane region" description="Helical" evidence="6">
    <location>
        <begin position="402"/>
        <end position="420"/>
    </location>
</feature>
<dbReference type="Proteomes" id="UP000230559">
    <property type="component" value="Unassembled WGS sequence"/>
</dbReference>